<keyword evidence="1" id="KW-1133">Transmembrane helix</keyword>
<accession>A0A3N1DCP9</accession>
<name>A0A3N1DCP9_9ACTN</name>
<gene>
    <name evidence="2" type="ORF">EDD29_9043</name>
</gene>
<feature type="transmembrane region" description="Helical" evidence="1">
    <location>
        <begin position="31"/>
        <end position="48"/>
    </location>
</feature>
<sequence length="52" mass="5581">MDGIVTLVLLAILATFCIRWAAVKLRLPAPMASSVAIVFVLVVLGLWGETLK</sequence>
<keyword evidence="1" id="KW-0472">Membrane</keyword>
<evidence type="ECO:0000313" key="2">
    <source>
        <dbReference type="EMBL" id="ROO91290.1"/>
    </source>
</evidence>
<evidence type="ECO:0000313" key="3">
    <source>
        <dbReference type="Proteomes" id="UP000272400"/>
    </source>
</evidence>
<organism evidence="2 3">
    <name type="scientific">Actinocorallia herbida</name>
    <dbReference type="NCBI Taxonomy" id="58109"/>
    <lineage>
        <taxon>Bacteria</taxon>
        <taxon>Bacillati</taxon>
        <taxon>Actinomycetota</taxon>
        <taxon>Actinomycetes</taxon>
        <taxon>Streptosporangiales</taxon>
        <taxon>Thermomonosporaceae</taxon>
        <taxon>Actinocorallia</taxon>
    </lineage>
</organism>
<comment type="caution">
    <text evidence="2">The sequence shown here is derived from an EMBL/GenBank/DDBJ whole genome shotgun (WGS) entry which is preliminary data.</text>
</comment>
<protein>
    <submittedName>
        <fullName evidence="2">Uncharacterized protein</fullName>
    </submittedName>
</protein>
<proteinExistence type="predicted"/>
<evidence type="ECO:0000256" key="1">
    <source>
        <dbReference type="SAM" id="Phobius"/>
    </source>
</evidence>
<dbReference type="Proteomes" id="UP000272400">
    <property type="component" value="Unassembled WGS sequence"/>
</dbReference>
<keyword evidence="1" id="KW-0812">Transmembrane</keyword>
<reference evidence="2 3" key="1">
    <citation type="submission" date="2018-11" db="EMBL/GenBank/DDBJ databases">
        <title>Sequencing the genomes of 1000 actinobacteria strains.</title>
        <authorList>
            <person name="Klenk H.-P."/>
        </authorList>
    </citation>
    <scope>NUCLEOTIDE SEQUENCE [LARGE SCALE GENOMIC DNA]</scope>
    <source>
        <strain evidence="2 3">DSM 44254</strain>
    </source>
</reference>
<dbReference type="EMBL" id="RJKE01000001">
    <property type="protein sequence ID" value="ROO91290.1"/>
    <property type="molecule type" value="Genomic_DNA"/>
</dbReference>
<dbReference type="RefSeq" id="WP_170201822.1">
    <property type="nucleotide sequence ID" value="NZ_RJKE01000001.1"/>
</dbReference>
<keyword evidence="3" id="KW-1185">Reference proteome</keyword>
<dbReference type="AlphaFoldDB" id="A0A3N1DCP9"/>